<dbReference type="Proteomes" id="UP000265120">
    <property type="component" value="Chromosome 12"/>
</dbReference>
<evidence type="ECO:0000259" key="1">
    <source>
        <dbReference type="PROSITE" id="PS50057"/>
    </source>
</evidence>
<protein>
    <recommendedName>
        <fullName evidence="1">FERM domain-containing protein</fullName>
    </recommendedName>
</protein>
<dbReference type="Pfam" id="PF00373">
    <property type="entry name" value="FERM_M"/>
    <property type="match status" value="1"/>
</dbReference>
<dbReference type="InParanoid" id="A0A3P8VET4"/>
<keyword evidence="3" id="KW-1185">Reference proteome</keyword>
<accession>A0A3P8VET4</accession>
<dbReference type="InterPro" id="IPR052074">
    <property type="entry name" value="NonRcpt_TyrProt_Phosphatase"/>
</dbReference>
<dbReference type="STRING" id="244447.ENSCSEP00000011736"/>
<feature type="domain" description="FERM" evidence="1">
    <location>
        <begin position="1"/>
        <end position="54"/>
    </location>
</feature>
<reference evidence="2 3" key="1">
    <citation type="journal article" date="2014" name="Nat. Genet.">
        <title>Whole-genome sequence of a flatfish provides insights into ZW sex chromosome evolution and adaptation to a benthic lifestyle.</title>
        <authorList>
            <person name="Chen S."/>
            <person name="Zhang G."/>
            <person name="Shao C."/>
            <person name="Huang Q."/>
            <person name="Liu G."/>
            <person name="Zhang P."/>
            <person name="Song W."/>
            <person name="An N."/>
            <person name="Chalopin D."/>
            <person name="Volff J.N."/>
            <person name="Hong Y."/>
            <person name="Li Q."/>
            <person name="Sha Z."/>
            <person name="Zhou H."/>
            <person name="Xie M."/>
            <person name="Yu Q."/>
            <person name="Liu Y."/>
            <person name="Xiang H."/>
            <person name="Wang N."/>
            <person name="Wu K."/>
            <person name="Yang C."/>
            <person name="Zhou Q."/>
            <person name="Liao X."/>
            <person name="Yang L."/>
            <person name="Hu Q."/>
            <person name="Zhang J."/>
            <person name="Meng L."/>
            <person name="Jin L."/>
            <person name="Tian Y."/>
            <person name="Lian J."/>
            <person name="Yang J."/>
            <person name="Miao G."/>
            <person name="Liu S."/>
            <person name="Liang Z."/>
            <person name="Yan F."/>
            <person name="Li Y."/>
            <person name="Sun B."/>
            <person name="Zhang H."/>
            <person name="Zhang J."/>
            <person name="Zhu Y."/>
            <person name="Du M."/>
            <person name="Zhao Y."/>
            <person name="Schartl M."/>
            <person name="Tang Q."/>
            <person name="Wang J."/>
        </authorList>
    </citation>
    <scope>NUCLEOTIDE SEQUENCE</scope>
</reference>
<reference evidence="2" key="2">
    <citation type="submission" date="2025-08" db="UniProtKB">
        <authorList>
            <consortium name="Ensembl"/>
        </authorList>
    </citation>
    <scope>IDENTIFICATION</scope>
</reference>
<evidence type="ECO:0000313" key="2">
    <source>
        <dbReference type="Ensembl" id="ENSCSEP00000011736.1"/>
    </source>
</evidence>
<dbReference type="InterPro" id="IPR000299">
    <property type="entry name" value="FERM_domain"/>
</dbReference>
<proteinExistence type="predicted"/>
<dbReference type="Ensembl" id="ENSCSET00000011876.1">
    <property type="protein sequence ID" value="ENSCSEP00000011736.1"/>
    <property type="gene ID" value="ENSCSEG00000007557.1"/>
</dbReference>
<organism evidence="2 3">
    <name type="scientific">Cynoglossus semilaevis</name>
    <name type="common">Tongue sole</name>
    <dbReference type="NCBI Taxonomy" id="244447"/>
    <lineage>
        <taxon>Eukaryota</taxon>
        <taxon>Metazoa</taxon>
        <taxon>Chordata</taxon>
        <taxon>Craniata</taxon>
        <taxon>Vertebrata</taxon>
        <taxon>Euteleostomi</taxon>
        <taxon>Actinopterygii</taxon>
        <taxon>Neopterygii</taxon>
        <taxon>Teleostei</taxon>
        <taxon>Neoteleostei</taxon>
        <taxon>Acanthomorphata</taxon>
        <taxon>Carangaria</taxon>
        <taxon>Pleuronectiformes</taxon>
        <taxon>Pleuronectoidei</taxon>
        <taxon>Cynoglossidae</taxon>
        <taxon>Cynoglossinae</taxon>
        <taxon>Cynoglossus</taxon>
    </lineage>
</organism>
<dbReference type="AlphaFoldDB" id="A0A3P8VET4"/>
<evidence type="ECO:0000313" key="3">
    <source>
        <dbReference type="Proteomes" id="UP000265120"/>
    </source>
</evidence>
<dbReference type="PROSITE" id="PS50057">
    <property type="entry name" value="FERM_3"/>
    <property type="match status" value="1"/>
</dbReference>
<name>A0A3P8VET4_CYNSE</name>
<reference evidence="2" key="3">
    <citation type="submission" date="2025-09" db="UniProtKB">
        <authorList>
            <consortium name="Ensembl"/>
        </authorList>
    </citation>
    <scope>IDENTIFICATION</scope>
</reference>
<dbReference type="InterPro" id="IPR019748">
    <property type="entry name" value="FERM_central"/>
</dbReference>
<dbReference type="PANTHER" id="PTHR46900">
    <property type="entry name" value="TYROSINE-PROTEIN PHOSPHATASE NON-RECEPTOR TYPE 13"/>
    <property type="match status" value="1"/>
</dbReference>
<sequence length="54" mass="6259">MQAEDAETEYLKIAQQLPEYGVMFYRVGREKRPVGGELVLGISSHDYDYDYTLL</sequence>
<dbReference type="PANTHER" id="PTHR46900:SF4">
    <property type="entry name" value="FERM AND PDZ DOMAIN CONTAINING 2"/>
    <property type="match status" value="1"/>
</dbReference>